<keyword evidence="3" id="KW-1185">Reference proteome</keyword>
<protein>
    <submittedName>
        <fullName evidence="2">Uncharacterized protein</fullName>
    </submittedName>
</protein>
<comment type="caution">
    <text evidence="2">The sequence shown here is derived from an EMBL/GenBank/DDBJ whole genome shotgun (WGS) entry which is preliminary data.</text>
</comment>
<evidence type="ECO:0000256" key="1">
    <source>
        <dbReference type="SAM" id="MobiDB-lite"/>
    </source>
</evidence>
<dbReference type="Proteomes" id="UP001066276">
    <property type="component" value="Chromosome 1_1"/>
</dbReference>
<name>A0AAV7WP05_PLEWA</name>
<evidence type="ECO:0000313" key="2">
    <source>
        <dbReference type="EMBL" id="KAJ1215675.1"/>
    </source>
</evidence>
<gene>
    <name evidence="2" type="ORF">NDU88_003283</name>
</gene>
<feature type="region of interest" description="Disordered" evidence="1">
    <location>
        <begin position="1"/>
        <end position="65"/>
    </location>
</feature>
<evidence type="ECO:0000313" key="3">
    <source>
        <dbReference type="Proteomes" id="UP001066276"/>
    </source>
</evidence>
<organism evidence="2 3">
    <name type="scientific">Pleurodeles waltl</name>
    <name type="common">Iberian ribbed newt</name>
    <dbReference type="NCBI Taxonomy" id="8319"/>
    <lineage>
        <taxon>Eukaryota</taxon>
        <taxon>Metazoa</taxon>
        <taxon>Chordata</taxon>
        <taxon>Craniata</taxon>
        <taxon>Vertebrata</taxon>
        <taxon>Euteleostomi</taxon>
        <taxon>Amphibia</taxon>
        <taxon>Batrachia</taxon>
        <taxon>Caudata</taxon>
        <taxon>Salamandroidea</taxon>
        <taxon>Salamandridae</taxon>
        <taxon>Pleurodelinae</taxon>
        <taxon>Pleurodeles</taxon>
    </lineage>
</organism>
<feature type="compositionally biased region" description="Basic and acidic residues" evidence="1">
    <location>
        <begin position="31"/>
        <end position="44"/>
    </location>
</feature>
<dbReference type="AlphaFoldDB" id="A0AAV7WP05"/>
<feature type="region of interest" description="Disordered" evidence="1">
    <location>
        <begin position="114"/>
        <end position="138"/>
    </location>
</feature>
<reference evidence="2" key="1">
    <citation type="journal article" date="2022" name="bioRxiv">
        <title>Sequencing and chromosome-scale assembly of the giantPleurodeles waltlgenome.</title>
        <authorList>
            <person name="Brown T."/>
            <person name="Elewa A."/>
            <person name="Iarovenko S."/>
            <person name="Subramanian E."/>
            <person name="Araus A.J."/>
            <person name="Petzold A."/>
            <person name="Susuki M."/>
            <person name="Suzuki K.-i.T."/>
            <person name="Hayashi T."/>
            <person name="Toyoda A."/>
            <person name="Oliveira C."/>
            <person name="Osipova E."/>
            <person name="Leigh N.D."/>
            <person name="Simon A."/>
            <person name="Yun M.H."/>
        </authorList>
    </citation>
    <scope>NUCLEOTIDE SEQUENCE</scope>
    <source>
        <strain evidence="2">20211129_DDA</strain>
        <tissue evidence="2">Liver</tissue>
    </source>
</reference>
<proteinExistence type="predicted"/>
<dbReference type="EMBL" id="JANPWB010000001">
    <property type="protein sequence ID" value="KAJ1215675.1"/>
    <property type="molecule type" value="Genomic_DNA"/>
</dbReference>
<accession>A0AAV7WP05</accession>
<feature type="compositionally biased region" description="Basic residues" evidence="1">
    <location>
        <begin position="1"/>
        <end position="12"/>
    </location>
</feature>
<sequence length="176" mass="19651">MHHRHSGCRQRGRVQDGDRVGRINRSSDPAYNKDPEQRRLDLLRGRKPSPPAAEPAGRKRWRAERRRSCLGHLARARSAGRSWRPPRRTIALGGARTLLAPKIGATRAATAWSDGAPQKAVSGGLPRNRFASGTPPHRDCGRRTLRELSWRDARVLRGPPVPLWRTRGPLVGRGNI</sequence>